<dbReference type="InterPro" id="IPR027383">
    <property type="entry name" value="Znf_put"/>
</dbReference>
<keyword evidence="6" id="KW-1185">Reference proteome</keyword>
<dbReference type="AlphaFoldDB" id="A0A917D2W0"/>
<keyword evidence="3" id="KW-1133">Transmembrane helix</keyword>
<keyword evidence="3" id="KW-0812">Transmembrane</keyword>
<sequence length="215" mass="23900">MECKVAILWMHEYLDDDLPRDDVIQLKEHLLSCPECRMRFEQLKRTEAFAQAAITERITIPVAASAGRSAVSSASLTNRIMQKLPQQRRKQGWMRFVRNHPAVTVAAVFVFVMMTSFLAMWGQSSELIVSGSDLQHVVIDGDTVIVPAGVQVNGDLTVENGRADIRGEVQGNLTVIDGSLQLASTAKIVGENREINQALDWLWFKVTKTVSGLAY</sequence>
<accession>A0A917D2W0</accession>
<dbReference type="Pfam" id="PF13490">
    <property type="entry name" value="zf-HC2"/>
    <property type="match status" value="1"/>
</dbReference>
<keyword evidence="3" id="KW-0472">Membrane</keyword>
<evidence type="ECO:0000259" key="4">
    <source>
        <dbReference type="Pfam" id="PF13490"/>
    </source>
</evidence>
<evidence type="ECO:0000313" key="5">
    <source>
        <dbReference type="EMBL" id="GGG07474.1"/>
    </source>
</evidence>
<dbReference type="InterPro" id="IPR041916">
    <property type="entry name" value="Anti_sigma_zinc_sf"/>
</dbReference>
<evidence type="ECO:0000256" key="3">
    <source>
        <dbReference type="SAM" id="Phobius"/>
    </source>
</evidence>
<dbReference type="Proteomes" id="UP000644756">
    <property type="component" value="Unassembled WGS sequence"/>
</dbReference>
<dbReference type="EMBL" id="BMGR01000008">
    <property type="protein sequence ID" value="GGG07474.1"/>
    <property type="molecule type" value="Genomic_DNA"/>
</dbReference>
<dbReference type="RefSeq" id="WP_188531450.1">
    <property type="nucleotide sequence ID" value="NZ_BMGR01000008.1"/>
</dbReference>
<feature type="domain" description="Putative zinc-finger" evidence="4">
    <location>
        <begin position="3"/>
        <end position="37"/>
    </location>
</feature>
<reference evidence="5" key="1">
    <citation type="journal article" date="2014" name="Int. J. Syst. Evol. Microbiol.">
        <title>Complete genome sequence of Corynebacterium casei LMG S-19264T (=DSM 44701T), isolated from a smear-ripened cheese.</title>
        <authorList>
            <consortium name="US DOE Joint Genome Institute (JGI-PGF)"/>
            <person name="Walter F."/>
            <person name="Albersmeier A."/>
            <person name="Kalinowski J."/>
            <person name="Ruckert C."/>
        </authorList>
    </citation>
    <scope>NUCLEOTIDE SEQUENCE</scope>
    <source>
        <strain evidence="5">CGMCC 1.12987</strain>
    </source>
</reference>
<dbReference type="Gene3D" id="1.10.10.1320">
    <property type="entry name" value="Anti-sigma factor, zinc-finger domain"/>
    <property type="match status" value="1"/>
</dbReference>
<comment type="caution">
    <text evidence="5">The sequence shown here is derived from an EMBL/GenBank/DDBJ whole genome shotgun (WGS) entry which is preliminary data.</text>
</comment>
<evidence type="ECO:0000256" key="1">
    <source>
        <dbReference type="ARBA" id="ARBA00024353"/>
    </source>
</evidence>
<feature type="transmembrane region" description="Helical" evidence="3">
    <location>
        <begin position="102"/>
        <end position="122"/>
    </location>
</feature>
<evidence type="ECO:0000256" key="2">
    <source>
        <dbReference type="ARBA" id="ARBA00024438"/>
    </source>
</evidence>
<reference evidence="5" key="2">
    <citation type="submission" date="2020-09" db="EMBL/GenBank/DDBJ databases">
        <authorList>
            <person name="Sun Q."/>
            <person name="Zhou Y."/>
        </authorList>
    </citation>
    <scope>NUCLEOTIDE SEQUENCE</scope>
    <source>
        <strain evidence="5">CGMCC 1.12987</strain>
    </source>
</reference>
<proteinExistence type="inferred from homology"/>
<evidence type="ECO:0000313" key="6">
    <source>
        <dbReference type="Proteomes" id="UP000644756"/>
    </source>
</evidence>
<protein>
    <recommendedName>
        <fullName evidence="2">Anti-sigma-W factor RsiW</fullName>
    </recommendedName>
</protein>
<gene>
    <name evidence="5" type="ORF">GCM10010916_25460</name>
</gene>
<comment type="similarity">
    <text evidence="1">Belongs to the zinc-associated anti-sigma factor (ZAS) superfamily. Anti-sigma-W factor family.</text>
</comment>
<name>A0A917D2W0_9BACL</name>
<organism evidence="5 6">
    <name type="scientific">Paenibacillus abyssi</name>
    <dbReference type="NCBI Taxonomy" id="1340531"/>
    <lineage>
        <taxon>Bacteria</taxon>
        <taxon>Bacillati</taxon>
        <taxon>Bacillota</taxon>
        <taxon>Bacilli</taxon>
        <taxon>Bacillales</taxon>
        <taxon>Paenibacillaceae</taxon>
        <taxon>Paenibacillus</taxon>
    </lineage>
</organism>